<name>A0ABW5J917_9BACT</name>
<dbReference type="InterPro" id="IPR051396">
    <property type="entry name" value="Bact_Antivir_Def_Nuclease"/>
</dbReference>
<evidence type="ECO:0000313" key="2">
    <source>
        <dbReference type="EMBL" id="MFD2521395.1"/>
    </source>
</evidence>
<reference evidence="3" key="1">
    <citation type="journal article" date="2019" name="Int. J. Syst. Evol. Microbiol.">
        <title>The Global Catalogue of Microorganisms (GCM) 10K type strain sequencing project: providing services to taxonomists for standard genome sequencing and annotation.</title>
        <authorList>
            <consortium name="The Broad Institute Genomics Platform"/>
            <consortium name="The Broad Institute Genome Sequencing Center for Infectious Disease"/>
            <person name="Wu L."/>
            <person name="Ma J."/>
        </authorList>
    </citation>
    <scope>NUCLEOTIDE SEQUENCE [LARGE SCALE GENOMIC DNA]</scope>
    <source>
        <strain evidence="3">KCTC 52344</strain>
    </source>
</reference>
<accession>A0ABW5J917</accession>
<dbReference type="SUPFAM" id="SSF52540">
    <property type="entry name" value="P-loop containing nucleoside triphosphate hydrolases"/>
    <property type="match status" value="1"/>
</dbReference>
<dbReference type="Gene3D" id="3.40.50.300">
    <property type="entry name" value="P-loop containing nucleotide triphosphate hydrolases"/>
    <property type="match status" value="1"/>
</dbReference>
<dbReference type="SMART" id="SM00382">
    <property type="entry name" value="AAA"/>
    <property type="match status" value="1"/>
</dbReference>
<dbReference type="PANTHER" id="PTHR43581">
    <property type="entry name" value="ATP/GTP PHOSPHATASE"/>
    <property type="match status" value="1"/>
</dbReference>
<proteinExistence type="predicted"/>
<dbReference type="RefSeq" id="WP_340236947.1">
    <property type="nucleotide sequence ID" value="NZ_JBBEWC010000007.1"/>
</dbReference>
<dbReference type="InterPro" id="IPR003593">
    <property type="entry name" value="AAA+_ATPase"/>
</dbReference>
<evidence type="ECO:0000313" key="3">
    <source>
        <dbReference type="Proteomes" id="UP001597510"/>
    </source>
</evidence>
<organism evidence="2 3">
    <name type="scientific">Emticicia soli</name>
    <dbReference type="NCBI Taxonomy" id="2027878"/>
    <lineage>
        <taxon>Bacteria</taxon>
        <taxon>Pseudomonadati</taxon>
        <taxon>Bacteroidota</taxon>
        <taxon>Cytophagia</taxon>
        <taxon>Cytophagales</taxon>
        <taxon>Leadbetterellaceae</taxon>
        <taxon>Emticicia</taxon>
    </lineage>
</organism>
<dbReference type="InterPro" id="IPR003959">
    <property type="entry name" value="ATPase_AAA_core"/>
</dbReference>
<comment type="caution">
    <text evidence="2">The sequence shown here is derived from an EMBL/GenBank/DDBJ whole genome shotgun (WGS) entry which is preliminary data.</text>
</comment>
<protein>
    <submittedName>
        <fullName evidence="2">AAA family ATPase</fullName>
    </submittedName>
</protein>
<keyword evidence="3" id="KW-1185">Reference proteome</keyword>
<dbReference type="PANTHER" id="PTHR43581:SF2">
    <property type="entry name" value="EXCINUCLEASE ATPASE SUBUNIT"/>
    <property type="match status" value="1"/>
</dbReference>
<dbReference type="EMBL" id="JBHULC010000009">
    <property type="protein sequence ID" value="MFD2521395.1"/>
    <property type="molecule type" value="Genomic_DNA"/>
</dbReference>
<gene>
    <name evidence="2" type="ORF">ACFSR2_10895</name>
</gene>
<evidence type="ECO:0000259" key="1">
    <source>
        <dbReference type="SMART" id="SM00382"/>
    </source>
</evidence>
<dbReference type="Proteomes" id="UP001597510">
    <property type="component" value="Unassembled WGS sequence"/>
</dbReference>
<dbReference type="InterPro" id="IPR027417">
    <property type="entry name" value="P-loop_NTPase"/>
</dbReference>
<dbReference type="Pfam" id="PF13304">
    <property type="entry name" value="AAA_21"/>
    <property type="match status" value="1"/>
</dbReference>
<feature type="domain" description="AAA+ ATPase" evidence="1">
    <location>
        <begin position="22"/>
        <end position="299"/>
    </location>
</feature>
<sequence>MKLNNILITGVAGINNISINFNPQMNIICGPNGIGKTTILESIGHLFFRGPNRVLKRSANSSYGLINGEFSINNSREKIEIKFKDFKGIDSGYIENYSELAKFIISLKISRYFEYRELDSISKDYFKNPEQISEEASSGVKFFNVKNWIVRRFIFSAHENALTPSQAQNFEIVKKCFSIINNDFSFSRIDALTNDIMINTPNGEIYFEYLSAGYKSILSILFSVINEVEHRFDTSIVVEEFEGIILIDELELHLHPNWQEKIVKILIETFPKAQFFVTTHSPHIIQNALPNQIIALELRGKDVVQREIPNTEYGFQGWTIEEILTDIMGMKDTQTTLFNNKIKAFQNLIQKEDYQEALILYNELNILLHPHNELRELFKFQLISIKDKNND</sequence>